<comment type="caution">
    <text evidence="2">The sequence shown here is derived from an EMBL/GenBank/DDBJ whole genome shotgun (WGS) entry which is preliminary data.</text>
</comment>
<proteinExistence type="predicted"/>
<protein>
    <submittedName>
        <fullName evidence="2">Uncharacterized protein</fullName>
    </submittedName>
</protein>
<sequence>MKRFLLLLLASLSLSVAIGWQASIAQQISAEQQFQNAAIAYISHGFRDPDDIVIRKLSVSSDERYALASWNYLEIGGMTVLKKEGEKIKVLTHGGGAINQAGLEAVGIPARSAIELLSENEAR</sequence>
<evidence type="ECO:0000256" key="1">
    <source>
        <dbReference type="SAM" id="SignalP"/>
    </source>
</evidence>
<name>A0A2W4UMJ5_9CYAN</name>
<feature type="chain" id="PRO_5016170542" evidence="1">
    <location>
        <begin position="23"/>
        <end position="123"/>
    </location>
</feature>
<organism evidence="2 3">
    <name type="scientific">Leptolyngbya foveolarum</name>
    <dbReference type="NCBI Taxonomy" id="47253"/>
    <lineage>
        <taxon>Bacteria</taxon>
        <taxon>Bacillati</taxon>
        <taxon>Cyanobacteriota</taxon>
        <taxon>Cyanophyceae</taxon>
        <taxon>Leptolyngbyales</taxon>
        <taxon>Leptolyngbyaceae</taxon>
        <taxon>Leptolyngbya group</taxon>
        <taxon>Leptolyngbya</taxon>
    </lineage>
</organism>
<dbReference type="Proteomes" id="UP000249354">
    <property type="component" value="Unassembled WGS sequence"/>
</dbReference>
<feature type="signal peptide" evidence="1">
    <location>
        <begin position="1"/>
        <end position="22"/>
    </location>
</feature>
<keyword evidence="1" id="KW-0732">Signal</keyword>
<accession>A0A2W4UMJ5</accession>
<reference evidence="2 3" key="2">
    <citation type="submission" date="2018-06" db="EMBL/GenBank/DDBJ databases">
        <title>Metagenomic assembly of (sub)arctic Cyanobacteria and their associated microbiome from non-axenic cultures.</title>
        <authorList>
            <person name="Baurain D."/>
        </authorList>
    </citation>
    <scope>NUCLEOTIDE SEQUENCE [LARGE SCALE GENOMIC DNA]</scope>
    <source>
        <strain evidence="2">ULC129bin1</strain>
    </source>
</reference>
<reference evidence="3" key="1">
    <citation type="submission" date="2018-04" db="EMBL/GenBank/DDBJ databases">
        <authorList>
            <person name="Cornet L."/>
        </authorList>
    </citation>
    <scope>NUCLEOTIDE SEQUENCE [LARGE SCALE GENOMIC DNA]</scope>
</reference>
<gene>
    <name evidence="2" type="ORF">DCF25_10185</name>
</gene>
<dbReference type="EMBL" id="QBMC01000058">
    <property type="protein sequence ID" value="PZO18189.1"/>
    <property type="molecule type" value="Genomic_DNA"/>
</dbReference>
<evidence type="ECO:0000313" key="2">
    <source>
        <dbReference type="EMBL" id="PZO18189.1"/>
    </source>
</evidence>
<dbReference type="AlphaFoldDB" id="A0A2W4UMJ5"/>
<evidence type="ECO:0000313" key="3">
    <source>
        <dbReference type="Proteomes" id="UP000249354"/>
    </source>
</evidence>